<keyword evidence="2" id="KW-1185">Reference proteome</keyword>
<evidence type="ECO:0000313" key="1">
    <source>
        <dbReference type="EMBL" id="CAI5779793.1"/>
    </source>
</evidence>
<dbReference type="EMBL" id="OX395132">
    <property type="protein sequence ID" value="CAI5779793.1"/>
    <property type="molecule type" value="Genomic_DNA"/>
</dbReference>
<protein>
    <submittedName>
        <fullName evidence="1">Uncharacterized protein</fullName>
    </submittedName>
</protein>
<proteinExistence type="predicted"/>
<name>A0AA35KMQ3_9SAUR</name>
<dbReference type="AlphaFoldDB" id="A0AA35KMQ3"/>
<dbReference type="Proteomes" id="UP001178461">
    <property type="component" value="Chromosome 7"/>
</dbReference>
<feature type="non-terminal residue" evidence="1">
    <location>
        <position position="1"/>
    </location>
</feature>
<accession>A0AA35KMQ3</accession>
<organism evidence="1 2">
    <name type="scientific">Podarcis lilfordi</name>
    <name type="common">Lilford's wall lizard</name>
    <dbReference type="NCBI Taxonomy" id="74358"/>
    <lineage>
        <taxon>Eukaryota</taxon>
        <taxon>Metazoa</taxon>
        <taxon>Chordata</taxon>
        <taxon>Craniata</taxon>
        <taxon>Vertebrata</taxon>
        <taxon>Euteleostomi</taxon>
        <taxon>Lepidosauria</taxon>
        <taxon>Squamata</taxon>
        <taxon>Bifurcata</taxon>
        <taxon>Unidentata</taxon>
        <taxon>Episquamata</taxon>
        <taxon>Laterata</taxon>
        <taxon>Lacertibaenia</taxon>
        <taxon>Lacertidae</taxon>
        <taxon>Podarcis</taxon>
    </lineage>
</organism>
<gene>
    <name evidence="1" type="ORF">PODLI_1B015523</name>
</gene>
<reference evidence="1" key="1">
    <citation type="submission" date="2022-12" db="EMBL/GenBank/DDBJ databases">
        <authorList>
            <person name="Alioto T."/>
            <person name="Alioto T."/>
            <person name="Gomez Garrido J."/>
        </authorList>
    </citation>
    <scope>NUCLEOTIDE SEQUENCE</scope>
</reference>
<sequence>RLSQFFCIIHSSKARRAWCRTEGRRLQSESPRYLLFPRACIELCTLNKHELKHHH</sequence>
<evidence type="ECO:0000313" key="2">
    <source>
        <dbReference type="Proteomes" id="UP001178461"/>
    </source>
</evidence>